<sequence length="94" mass="10170">MWKRRPITVLIRTTVQRRSSQPWAAGPLARSRSSSMNCSSLSRGSDAGPLEFRACDPPGPSPAPALYRADADPQLLGDSRVGLTARRPLGRLQA</sequence>
<name>A0A0U3LRM0_STRGL</name>
<evidence type="ECO:0000313" key="2">
    <source>
        <dbReference type="EMBL" id="ALU97851.1"/>
    </source>
</evidence>
<feature type="compositionally biased region" description="Low complexity" evidence="1">
    <location>
        <begin position="30"/>
        <end position="44"/>
    </location>
</feature>
<dbReference type="AlphaFoldDB" id="A0A0U3LRM0"/>
<evidence type="ECO:0000256" key="1">
    <source>
        <dbReference type="SAM" id="MobiDB-lite"/>
    </source>
</evidence>
<organism evidence="2 3">
    <name type="scientific">Streptomyces globisporus C-1027</name>
    <dbReference type="NCBI Taxonomy" id="1172567"/>
    <lineage>
        <taxon>Bacteria</taxon>
        <taxon>Bacillati</taxon>
        <taxon>Actinomycetota</taxon>
        <taxon>Actinomycetes</taxon>
        <taxon>Kitasatosporales</taxon>
        <taxon>Streptomycetaceae</taxon>
        <taxon>Streptomyces</taxon>
    </lineage>
</organism>
<proteinExistence type="predicted"/>
<reference evidence="2 3" key="1">
    <citation type="journal article" date="2012" name="J. Bacteriol.">
        <title>Draft genome sequence of Streptomyces globisporus C-1027, which produces an antitumor antibiotic consisting of a nine-membered enediyne with a chromoprotein.</title>
        <authorList>
            <person name="Wang L."/>
            <person name="Wang S."/>
            <person name="He Q."/>
            <person name="Yu T."/>
            <person name="Li Q."/>
            <person name="Hong B."/>
        </authorList>
    </citation>
    <scope>NUCLEOTIDE SEQUENCE [LARGE SCALE GENOMIC DNA]</scope>
    <source>
        <strain evidence="2 3">C-1027</strain>
    </source>
</reference>
<dbReference type="EMBL" id="CP013738">
    <property type="protein sequence ID" value="ALU97851.1"/>
    <property type="molecule type" value="Genomic_DNA"/>
</dbReference>
<accession>A0A0U3LRM0</accession>
<dbReference type="KEGG" id="sgb:WQO_33605"/>
<protein>
    <submittedName>
        <fullName evidence="2">Uncharacterized protein</fullName>
    </submittedName>
</protein>
<gene>
    <name evidence="2" type="ORF">WQO_33605</name>
</gene>
<dbReference type="Proteomes" id="UP000064183">
    <property type="component" value="Chromosome"/>
</dbReference>
<feature type="region of interest" description="Disordered" evidence="1">
    <location>
        <begin position="20"/>
        <end position="44"/>
    </location>
</feature>
<evidence type="ECO:0000313" key="3">
    <source>
        <dbReference type="Proteomes" id="UP000064183"/>
    </source>
</evidence>